<dbReference type="FunFam" id="3.40.50.1980:FF:000001">
    <property type="entry name" value="Histidinol dehydrogenase"/>
    <property type="match status" value="1"/>
</dbReference>
<dbReference type="HAMAP" id="MF_01024">
    <property type="entry name" value="HisD"/>
    <property type="match status" value="1"/>
</dbReference>
<comment type="similarity">
    <text evidence="2 8 9 14">Belongs to the histidinol dehydrogenase family.</text>
</comment>
<gene>
    <name evidence="8 15" type="primary">hisD</name>
    <name evidence="15" type="ORF">KHY36_13855</name>
</gene>
<evidence type="ECO:0000256" key="13">
    <source>
        <dbReference type="PIRSR" id="PIRSR000099-4"/>
    </source>
</evidence>
<evidence type="ECO:0000256" key="8">
    <source>
        <dbReference type="HAMAP-Rule" id="MF_01024"/>
    </source>
</evidence>
<feature type="binding site" evidence="8 12">
    <location>
        <position position="359"/>
    </location>
    <ligand>
        <name>substrate</name>
    </ligand>
</feature>
<organism evidence="15 16">
    <name type="scientific">Subdoligranulum variabile</name>
    <dbReference type="NCBI Taxonomy" id="214851"/>
    <lineage>
        <taxon>Bacteria</taxon>
        <taxon>Bacillati</taxon>
        <taxon>Bacillota</taxon>
        <taxon>Clostridia</taxon>
        <taxon>Eubacteriales</taxon>
        <taxon>Oscillospiraceae</taxon>
        <taxon>Subdoligranulum</taxon>
    </lineage>
</organism>
<protein>
    <recommendedName>
        <fullName evidence="3 8">Histidinol dehydrogenase</fullName>
        <shortName evidence="8">HDH</shortName>
        <ecNumber evidence="3 8">1.1.1.23</ecNumber>
    </recommendedName>
</protein>
<dbReference type="GO" id="GO:0005829">
    <property type="term" value="C:cytosol"/>
    <property type="evidence" value="ECO:0007669"/>
    <property type="project" value="TreeGrafter"/>
</dbReference>
<feature type="binding site" evidence="8 12">
    <location>
        <position position="413"/>
    </location>
    <ligand>
        <name>substrate</name>
    </ligand>
</feature>
<feature type="active site" description="Proton acceptor" evidence="8 10">
    <location>
        <position position="326"/>
    </location>
</feature>
<comment type="catalytic activity">
    <reaction evidence="7 8">
        <text>L-histidinol + 2 NAD(+) + H2O = L-histidine + 2 NADH + 3 H(+)</text>
        <dbReference type="Rhea" id="RHEA:20641"/>
        <dbReference type="ChEBI" id="CHEBI:15377"/>
        <dbReference type="ChEBI" id="CHEBI:15378"/>
        <dbReference type="ChEBI" id="CHEBI:57540"/>
        <dbReference type="ChEBI" id="CHEBI:57595"/>
        <dbReference type="ChEBI" id="CHEBI:57699"/>
        <dbReference type="ChEBI" id="CHEBI:57945"/>
        <dbReference type="EC" id="1.1.1.23"/>
    </reaction>
</comment>
<dbReference type="Gene3D" id="3.40.50.1980">
    <property type="entry name" value="Nitrogenase molybdenum iron protein domain"/>
    <property type="match status" value="2"/>
</dbReference>
<dbReference type="PANTHER" id="PTHR21256:SF2">
    <property type="entry name" value="HISTIDINE BIOSYNTHESIS TRIFUNCTIONAL PROTEIN"/>
    <property type="match status" value="1"/>
</dbReference>
<feature type="binding site" evidence="8 13">
    <location>
        <position position="257"/>
    </location>
    <ligand>
        <name>Zn(2+)</name>
        <dbReference type="ChEBI" id="CHEBI:29105"/>
    </ligand>
</feature>
<keyword evidence="8 11" id="KW-0520">NAD</keyword>
<accession>A0A943DFF5</accession>
<dbReference type="EC" id="1.1.1.23" evidence="3 8"/>
<feature type="binding site" evidence="8 11">
    <location>
        <position position="189"/>
    </location>
    <ligand>
        <name>NAD(+)</name>
        <dbReference type="ChEBI" id="CHEBI:57540"/>
    </ligand>
</feature>
<dbReference type="Gene3D" id="1.20.5.1300">
    <property type="match status" value="1"/>
</dbReference>
<evidence type="ECO:0000256" key="5">
    <source>
        <dbReference type="ARBA" id="ARBA00022833"/>
    </source>
</evidence>
<keyword evidence="8" id="KW-0368">Histidine biosynthesis</keyword>
<evidence type="ECO:0000256" key="12">
    <source>
        <dbReference type="PIRSR" id="PIRSR000099-3"/>
    </source>
</evidence>
<comment type="pathway">
    <text evidence="8">Amino-acid biosynthesis; L-histidine biosynthesis; L-histidine from 5-phospho-alpha-D-ribose 1-diphosphate: step 9/9.</text>
</comment>
<dbReference type="AlphaFoldDB" id="A0A943DFF5"/>
<feature type="binding site" evidence="8 12">
    <location>
        <position position="235"/>
    </location>
    <ligand>
        <name>substrate</name>
    </ligand>
</feature>
<evidence type="ECO:0000256" key="11">
    <source>
        <dbReference type="PIRSR" id="PIRSR000099-2"/>
    </source>
</evidence>
<evidence type="ECO:0000256" key="14">
    <source>
        <dbReference type="RuleBase" id="RU004175"/>
    </source>
</evidence>
<feature type="binding site" evidence="8 11">
    <location>
        <position position="212"/>
    </location>
    <ligand>
        <name>NAD(+)</name>
        <dbReference type="ChEBI" id="CHEBI:57540"/>
    </ligand>
</feature>
<dbReference type="InterPro" id="IPR022695">
    <property type="entry name" value="Histidinol_DH_monofunct"/>
</dbReference>
<dbReference type="SUPFAM" id="SSF53720">
    <property type="entry name" value="ALDH-like"/>
    <property type="match status" value="1"/>
</dbReference>
<evidence type="ECO:0000313" key="16">
    <source>
        <dbReference type="Proteomes" id="UP000759273"/>
    </source>
</evidence>
<dbReference type="NCBIfam" id="TIGR00069">
    <property type="entry name" value="hisD"/>
    <property type="match status" value="1"/>
</dbReference>
<comment type="function">
    <text evidence="1 8">Catalyzes the sequential NAD-dependent oxidations of L-histidinol to L-histidinaldehyde and then to L-histidine.</text>
</comment>
<feature type="binding site" evidence="8 12">
    <location>
        <position position="326"/>
    </location>
    <ligand>
        <name>substrate</name>
    </ligand>
</feature>
<feature type="binding site" evidence="8 12">
    <location>
        <position position="260"/>
    </location>
    <ligand>
        <name>substrate</name>
    </ligand>
</feature>
<dbReference type="Pfam" id="PF00815">
    <property type="entry name" value="Histidinol_dh"/>
    <property type="match status" value="1"/>
</dbReference>
<feature type="binding site" evidence="8 12">
    <location>
        <position position="257"/>
    </location>
    <ligand>
        <name>substrate</name>
    </ligand>
</feature>
<reference evidence="15" key="1">
    <citation type="submission" date="2021-02" db="EMBL/GenBank/DDBJ databases">
        <title>Infant gut strain persistence is associated with maternal origin, phylogeny, and functional potential including surface adhesion and iron acquisition.</title>
        <authorList>
            <person name="Lou Y.C."/>
        </authorList>
    </citation>
    <scope>NUCLEOTIDE SEQUENCE</scope>
    <source>
        <strain evidence="15">L3_101_000M1_dasL3_101_000M1_concoct_87</strain>
    </source>
</reference>
<evidence type="ECO:0000256" key="2">
    <source>
        <dbReference type="ARBA" id="ARBA00010178"/>
    </source>
</evidence>
<evidence type="ECO:0000256" key="3">
    <source>
        <dbReference type="ARBA" id="ARBA00012965"/>
    </source>
</evidence>
<feature type="binding site" evidence="8 12">
    <location>
        <position position="418"/>
    </location>
    <ligand>
        <name>substrate</name>
    </ligand>
</feature>
<dbReference type="PANTHER" id="PTHR21256">
    <property type="entry name" value="HISTIDINOL DEHYDROGENASE HDH"/>
    <property type="match status" value="1"/>
</dbReference>
<dbReference type="InterPro" id="IPR016161">
    <property type="entry name" value="Ald_DH/histidinol_DH"/>
</dbReference>
<proteinExistence type="inferred from homology"/>
<keyword evidence="5 8" id="KW-0862">Zinc</keyword>
<comment type="cofactor">
    <cofactor evidence="8 13">
        <name>Zn(2+)</name>
        <dbReference type="ChEBI" id="CHEBI:29105"/>
    </cofactor>
    <text evidence="8 13">Binds 1 zinc ion per subunit.</text>
</comment>
<evidence type="ECO:0000313" key="15">
    <source>
        <dbReference type="EMBL" id="MBS5333597.1"/>
    </source>
</evidence>
<dbReference type="EMBL" id="JAGZGG010000048">
    <property type="protein sequence ID" value="MBS5333597.1"/>
    <property type="molecule type" value="Genomic_DNA"/>
</dbReference>
<evidence type="ECO:0000256" key="9">
    <source>
        <dbReference type="PIRNR" id="PIRNR000099"/>
    </source>
</evidence>
<sequence>MIRLYDFDEVRPEEILNRDIRAEADVEATVDAIIADVRARGDAALIEYAAKFDHAELTDVRVSQEEIDEAFAELEKTDPEFITTLKMAAENIRHFHEQQLHKNFVVNDRPGIVLGQKYTPIQRAGVYVPGGTAAYPSTVLMDVIPAKVAGVKQIVMTTPAGKDGKVNPAILAAAVIAGIDLIFKTGGAQAVAALAYGTKSVPAVDKIVGPGNIYVATAKRKVFGKVGIDMIAGPSEILVLADGTCNPAWVAADLLSQAEHDKLASPVLVTDSWDLAKAVQAELEVQIPQLPRAAIARASVDTNGKIIVTDDMNKAIEAVNIIAPEHLEICVDDPFAVLNSVQNAGSIFLGKNVPEALGDYFAGPNHTLPTSGTARFSSPLGVDDFVKKSSFIYYTREALGEVQGRIANFAEHEGLHAHAKSVTIRFEE</sequence>
<keyword evidence="6 8" id="KW-0560">Oxidoreductase</keyword>
<dbReference type="PROSITE" id="PS00611">
    <property type="entry name" value="HISOL_DEHYDROGENASE"/>
    <property type="match status" value="1"/>
</dbReference>
<dbReference type="GO" id="GO:0004399">
    <property type="term" value="F:histidinol dehydrogenase activity"/>
    <property type="evidence" value="ECO:0007669"/>
    <property type="project" value="UniProtKB-UniRule"/>
</dbReference>
<comment type="caution">
    <text evidence="15">The sequence shown here is derived from an EMBL/GenBank/DDBJ whole genome shotgun (WGS) entry which is preliminary data.</text>
</comment>
<keyword evidence="8" id="KW-0028">Amino-acid biosynthesis</keyword>
<feature type="binding site" evidence="8 13">
    <location>
        <position position="359"/>
    </location>
    <ligand>
        <name>Zn(2+)</name>
        <dbReference type="ChEBI" id="CHEBI:29105"/>
    </ligand>
</feature>
<evidence type="ECO:0000256" key="4">
    <source>
        <dbReference type="ARBA" id="ARBA00022723"/>
    </source>
</evidence>
<feature type="binding site" evidence="8 13">
    <location>
        <position position="418"/>
    </location>
    <ligand>
        <name>Zn(2+)</name>
        <dbReference type="ChEBI" id="CHEBI:29105"/>
    </ligand>
</feature>
<dbReference type="GO" id="GO:0051287">
    <property type="term" value="F:NAD binding"/>
    <property type="evidence" value="ECO:0007669"/>
    <property type="project" value="InterPro"/>
</dbReference>
<dbReference type="PRINTS" id="PR00083">
    <property type="entry name" value="HOLDHDRGNASE"/>
</dbReference>
<dbReference type="GO" id="GO:0000105">
    <property type="term" value="P:L-histidine biosynthetic process"/>
    <property type="evidence" value="ECO:0007669"/>
    <property type="project" value="UniProtKB-UniRule"/>
</dbReference>
<dbReference type="PIRSF" id="PIRSF000099">
    <property type="entry name" value="Histidinol_dh"/>
    <property type="match status" value="1"/>
</dbReference>
<dbReference type="FunFam" id="3.40.50.1980:FF:000026">
    <property type="entry name" value="Histidinol dehydrogenase"/>
    <property type="match status" value="1"/>
</dbReference>
<feature type="binding site" evidence="8 13">
    <location>
        <position position="260"/>
    </location>
    <ligand>
        <name>Zn(2+)</name>
        <dbReference type="ChEBI" id="CHEBI:29105"/>
    </ligand>
</feature>
<dbReference type="InterPro" id="IPR001692">
    <property type="entry name" value="Histidinol_DH_CS"/>
</dbReference>
<evidence type="ECO:0000256" key="10">
    <source>
        <dbReference type="PIRSR" id="PIRSR000099-1"/>
    </source>
</evidence>
<dbReference type="GO" id="GO:0008270">
    <property type="term" value="F:zinc ion binding"/>
    <property type="evidence" value="ECO:0007669"/>
    <property type="project" value="UniProtKB-UniRule"/>
</dbReference>
<feature type="active site" description="Proton acceptor" evidence="8 10">
    <location>
        <position position="325"/>
    </location>
</feature>
<evidence type="ECO:0000256" key="7">
    <source>
        <dbReference type="ARBA" id="ARBA00049489"/>
    </source>
</evidence>
<dbReference type="CDD" id="cd06572">
    <property type="entry name" value="Histidinol_dh"/>
    <property type="match status" value="1"/>
</dbReference>
<evidence type="ECO:0000256" key="6">
    <source>
        <dbReference type="ARBA" id="ARBA00023002"/>
    </source>
</evidence>
<dbReference type="Proteomes" id="UP000759273">
    <property type="component" value="Unassembled WGS sequence"/>
</dbReference>
<keyword evidence="4 8" id="KW-0479">Metal-binding</keyword>
<feature type="binding site" evidence="8 11">
    <location>
        <position position="127"/>
    </location>
    <ligand>
        <name>NAD(+)</name>
        <dbReference type="ChEBI" id="CHEBI:57540"/>
    </ligand>
</feature>
<evidence type="ECO:0000256" key="1">
    <source>
        <dbReference type="ARBA" id="ARBA00003850"/>
    </source>
</evidence>
<name>A0A943DFF5_9FIRM</name>
<dbReference type="InterPro" id="IPR012131">
    <property type="entry name" value="Hstdl_DH"/>
</dbReference>